<dbReference type="EMBL" id="JAKHMS010000005">
    <property type="protein sequence ID" value="MCZ3781191.1"/>
    <property type="molecule type" value="Genomic_DNA"/>
</dbReference>
<dbReference type="Proteomes" id="UP001212401">
    <property type="component" value="Unassembled WGS sequence"/>
</dbReference>
<dbReference type="AlphaFoldDB" id="A0AAP3GTS1"/>
<comment type="caution">
    <text evidence="5">The sequence shown here is derived from an EMBL/GenBank/DDBJ whole genome shotgun (WGS) entry which is preliminary data.</text>
</comment>
<evidence type="ECO:0000256" key="3">
    <source>
        <dbReference type="ARBA" id="ARBA00023163"/>
    </source>
</evidence>
<sequence length="143" mass="16790">MELIGRLLKMATNSLNQEFNRFAQQYDLTGTQMSVIDFMANCESQECDQHMLEREFNIKRSTTTVIIQRLVKKGLIEQRQSVTDRRQKVVTLTAKGRDLAPKVRDYILASEERLRTNFTAEELRQFKEILKFIIGEDEDNDQK</sequence>
<accession>A0AAP3GTS1</accession>
<dbReference type="PANTHER" id="PTHR42756:SF1">
    <property type="entry name" value="TRANSCRIPTIONAL REPRESSOR OF EMRAB OPERON"/>
    <property type="match status" value="1"/>
</dbReference>
<keyword evidence="2" id="KW-0238">DNA-binding</keyword>
<dbReference type="SUPFAM" id="SSF46785">
    <property type="entry name" value="Winged helix' DNA-binding domain"/>
    <property type="match status" value="1"/>
</dbReference>
<dbReference type="InterPro" id="IPR036388">
    <property type="entry name" value="WH-like_DNA-bd_sf"/>
</dbReference>
<protein>
    <submittedName>
        <fullName evidence="5">MarR family transcriptional regulator</fullName>
    </submittedName>
</protein>
<evidence type="ECO:0000313" key="8">
    <source>
        <dbReference type="Proteomes" id="UP001527392"/>
    </source>
</evidence>
<dbReference type="Gene3D" id="1.10.10.10">
    <property type="entry name" value="Winged helix-like DNA-binding domain superfamily/Winged helix DNA-binding domain"/>
    <property type="match status" value="1"/>
</dbReference>
<dbReference type="RefSeq" id="WP_003717788.1">
    <property type="nucleotide sequence ID" value="NZ_CAKMAX010000004.1"/>
</dbReference>
<dbReference type="EMBL" id="JAKHPH010000005">
    <property type="protein sequence ID" value="MCZ3667345.1"/>
    <property type="molecule type" value="Genomic_DNA"/>
</dbReference>
<keyword evidence="1" id="KW-0805">Transcription regulation</keyword>
<dbReference type="PROSITE" id="PS50995">
    <property type="entry name" value="HTH_MARR_2"/>
    <property type="match status" value="1"/>
</dbReference>
<evidence type="ECO:0000313" key="6">
    <source>
        <dbReference type="EMBL" id="MCZ3781191.1"/>
    </source>
</evidence>
<dbReference type="GO" id="GO:0003677">
    <property type="term" value="F:DNA binding"/>
    <property type="evidence" value="ECO:0007669"/>
    <property type="project" value="UniProtKB-KW"/>
</dbReference>
<dbReference type="Proteomes" id="UP001527392">
    <property type="component" value="Unassembled WGS sequence"/>
</dbReference>
<reference evidence="5 8" key="1">
    <citation type="submission" date="2022-01" db="EMBL/GenBank/DDBJ databases">
        <title>VMRC isolate genome collection.</title>
        <authorList>
            <person name="France M."/>
            <person name="Rutt L."/>
            <person name="Humphrys M."/>
            <person name="Ravel J."/>
        </authorList>
    </citation>
    <scope>NUCLEOTIDE SEQUENCE</scope>
    <source>
        <strain evidence="6 8">C0030B4</strain>
        <strain evidence="5">C0048A1</strain>
    </source>
</reference>
<name>A0AAP3GTS1_9LACO</name>
<proteinExistence type="predicted"/>
<dbReference type="PANTHER" id="PTHR42756">
    <property type="entry name" value="TRANSCRIPTIONAL REGULATOR, MARR"/>
    <property type="match status" value="1"/>
</dbReference>
<feature type="domain" description="HTH marR-type" evidence="4">
    <location>
        <begin position="1"/>
        <end position="135"/>
    </location>
</feature>
<dbReference type="SMART" id="SM00347">
    <property type="entry name" value="HTH_MARR"/>
    <property type="match status" value="1"/>
</dbReference>
<keyword evidence="3" id="KW-0804">Transcription</keyword>
<keyword evidence="8" id="KW-1185">Reference proteome</keyword>
<dbReference type="InterPro" id="IPR000835">
    <property type="entry name" value="HTH_MarR-typ"/>
</dbReference>
<dbReference type="GO" id="GO:0003700">
    <property type="term" value="F:DNA-binding transcription factor activity"/>
    <property type="evidence" value="ECO:0007669"/>
    <property type="project" value="InterPro"/>
</dbReference>
<dbReference type="InterPro" id="IPR036390">
    <property type="entry name" value="WH_DNA-bd_sf"/>
</dbReference>
<evidence type="ECO:0000259" key="4">
    <source>
        <dbReference type="PROSITE" id="PS50995"/>
    </source>
</evidence>
<evidence type="ECO:0000313" key="5">
    <source>
        <dbReference type="EMBL" id="MCZ3667345.1"/>
    </source>
</evidence>
<dbReference type="Pfam" id="PF12802">
    <property type="entry name" value="MarR_2"/>
    <property type="match status" value="1"/>
</dbReference>
<organism evidence="5 7">
    <name type="scientific">Limosilactobacillus vaginalis</name>
    <dbReference type="NCBI Taxonomy" id="1633"/>
    <lineage>
        <taxon>Bacteria</taxon>
        <taxon>Bacillati</taxon>
        <taxon>Bacillota</taxon>
        <taxon>Bacilli</taxon>
        <taxon>Lactobacillales</taxon>
        <taxon>Lactobacillaceae</taxon>
        <taxon>Limosilactobacillus</taxon>
    </lineage>
</organism>
<evidence type="ECO:0000256" key="2">
    <source>
        <dbReference type="ARBA" id="ARBA00023125"/>
    </source>
</evidence>
<evidence type="ECO:0000313" key="7">
    <source>
        <dbReference type="Proteomes" id="UP001212401"/>
    </source>
</evidence>
<gene>
    <name evidence="6" type="ORF">L2504_03395</name>
    <name evidence="5" type="ORF">L2724_03475</name>
</gene>
<evidence type="ECO:0000256" key="1">
    <source>
        <dbReference type="ARBA" id="ARBA00023015"/>
    </source>
</evidence>
<dbReference type="PRINTS" id="PR00598">
    <property type="entry name" value="HTHMARR"/>
</dbReference>